<dbReference type="InterPro" id="IPR044034">
    <property type="entry name" value="NAC-like_UBA"/>
</dbReference>
<dbReference type="GO" id="GO:0043066">
    <property type="term" value="P:negative regulation of apoptotic process"/>
    <property type="evidence" value="ECO:0007669"/>
    <property type="project" value="TreeGrafter"/>
</dbReference>
<comment type="caution">
    <text evidence="3">The sequence shown here is derived from an EMBL/GenBank/DDBJ whole genome shotgun (WGS) entry which is preliminary data.</text>
</comment>
<dbReference type="PANTHER" id="PTHR31184">
    <property type="entry name" value="HUNTINGTIN-INTERACTING PROTEIN K FAMILY MEMBER"/>
    <property type="match status" value="1"/>
</dbReference>
<dbReference type="Gene3D" id="1.10.8.10">
    <property type="entry name" value="DNA helicase RuvA subunit, C-terminal domain"/>
    <property type="match status" value="1"/>
</dbReference>
<evidence type="ECO:0000313" key="3">
    <source>
        <dbReference type="EMBL" id="CAF0718132.1"/>
    </source>
</evidence>
<proteinExistence type="predicted"/>
<gene>
    <name evidence="3" type="ORF">OXX778_LOCUS1911</name>
</gene>
<sequence length="110" mass="12173">MDEDKDTQAQAQQGKHNTGAADLEKVTDYAEEKEISGGNLDNAINAITDKRRRDAEQKADLEKRLASVKVKKEDVDVVVQEFEVPRPKAERVLKENNGDLQAALTALLNA</sequence>
<dbReference type="Proteomes" id="UP000663879">
    <property type="component" value="Unassembled WGS sequence"/>
</dbReference>
<dbReference type="Pfam" id="PF19026">
    <property type="entry name" value="UBA_HYPK"/>
    <property type="match status" value="1"/>
</dbReference>
<dbReference type="InterPro" id="IPR052617">
    <property type="entry name" value="Huntingtin-int_K"/>
</dbReference>
<evidence type="ECO:0000259" key="2">
    <source>
        <dbReference type="Pfam" id="PF19026"/>
    </source>
</evidence>
<dbReference type="OrthoDB" id="285219at2759"/>
<feature type="region of interest" description="Disordered" evidence="1">
    <location>
        <begin position="1"/>
        <end position="23"/>
    </location>
</feature>
<keyword evidence="4" id="KW-1185">Reference proteome</keyword>
<name>A0A813M759_9BILA</name>
<dbReference type="GO" id="GO:0050821">
    <property type="term" value="P:protein stabilization"/>
    <property type="evidence" value="ECO:0007669"/>
    <property type="project" value="TreeGrafter"/>
</dbReference>
<evidence type="ECO:0000313" key="4">
    <source>
        <dbReference type="Proteomes" id="UP000663879"/>
    </source>
</evidence>
<feature type="domain" description="Nascent polypeptide-associated complex subunit alpha-like UBA" evidence="2">
    <location>
        <begin position="68"/>
        <end position="108"/>
    </location>
</feature>
<accession>A0A813M759</accession>
<protein>
    <recommendedName>
        <fullName evidence="2">Nascent polypeptide-associated complex subunit alpha-like UBA domain-containing protein</fullName>
    </recommendedName>
</protein>
<evidence type="ECO:0000256" key="1">
    <source>
        <dbReference type="SAM" id="MobiDB-lite"/>
    </source>
</evidence>
<dbReference type="CDD" id="cd14361">
    <property type="entry name" value="UBA_HYPK"/>
    <property type="match status" value="1"/>
</dbReference>
<dbReference type="AlphaFoldDB" id="A0A813M759"/>
<dbReference type="PANTHER" id="PTHR31184:SF2">
    <property type="entry name" value="HUNTINGTIN-INTERACTING PROTEIN K"/>
    <property type="match status" value="1"/>
</dbReference>
<dbReference type="InterPro" id="IPR038922">
    <property type="entry name" value="HYPK_UBA"/>
</dbReference>
<organism evidence="3 4">
    <name type="scientific">Brachionus calyciflorus</name>
    <dbReference type="NCBI Taxonomy" id="104777"/>
    <lineage>
        <taxon>Eukaryota</taxon>
        <taxon>Metazoa</taxon>
        <taxon>Spiralia</taxon>
        <taxon>Gnathifera</taxon>
        <taxon>Rotifera</taxon>
        <taxon>Eurotatoria</taxon>
        <taxon>Monogononta</taxon>
        <taxon>Pseudotrocha</taxon>
        <taxon>Ploima</taxon>
        <taxon>Brachionidae</taxon>
        <taxon>Brachionus</taxon>
    </lineage>
</organism>
<reference evidence="3" key="1">
    <citation type="submission" date="2021-02" db="EMBL/GenBank/DDBJ databases">
        <authorList>
            <person name="Nowell W R."/>
        </authorList>
    </citation>
    <scope>NUCLEOTIDE SEQUENCE</scope>
    <source>
        <strain evidence="3">Ploen Becks lab</strain>
    </source>
</reference>
<dbReference type="EMBL" id="CAJNOC010000135">
    <property type="protein sequence ID" value="CAF0718132.1"/>
    <property type="molecule type" value="Genomic_DNA"/>
</dbReference>